<accession>A0A811RBD0</accession>
<evidence type="ECO:0000256" key="1">
    <source>
        <dbReference type="SAM" id="Phobius"/>
    </source>
</evidence>
<dbReference type="EMBL" id="CAJGYO010000014">
    <property type="protein sequence ID" value="CAD6267264.1"/>
    <property type="molecule type" value="Genomic_DNA"/>
</dbReference>
<proteinExistence type="predicted"/>
<protein>
    <submittedName>
        <fullName evidence="2">Uncharacterized protein</fullName>
    </submittedName>
</protein>
<evidence type="ECO:0000313" key="3">
    <source>
        <dbReference type="Proteomes" id="UP000604825"/>
    </source>
</evidence>
<organism evidence="2 3">
    <name type="scientific">Miscanthus lutarioriparius</name>
    <dbReference type="NCBI Taxonomy" id="422564"/>
    <lineage>
        <taxon>Eukaryota</taxon>
        <taxon>Viridiplantae</taxon>
        <taxon>Streptophyta</taxon>
        <taxon>Embryophyta</taxon>
        <taxon>Tracheophyta</taxon>
        <taxon>Spermatophyta</taxon>
        <taxon>Magnoliopsida</taxon>
        <taxon>Liliopsida</taxon>
        <taxon>Poales</taxon>
        <taxon>Poaceae</taxon>
        <taxon>PACMAD clade</taxon>
        <taxon>Panicoideae</taxon>
        <taxon>Andropogonodae</taxon>
        <taxon>Andropogoneae</taxon>
        <taxon>Saccharinae</taxon>
        <taxon>Miscanthus</taxon>
    </lineage>
</organism>
<feature type="transmembrane region" description="Helical" evidence="1">
    <location>
        <begin position="99"/>
        <end position="119"/>
    </location>
</feature>
<dbReference type="PANTHER" id="PTHR33530">
    <property type="entry name" value="OS01G0147100 PROTEIN"/>
    <property type="match status" value="1"/>
</dbReference>
<keyword evidence="3" id="KW-1185">Reference proteome</keyword>
<keyword evidence="1" id="KW-0812">Transmembrane</keyword>
<feature type="transmembrane region" description="Helical" evidence="1">
    <location>
        <begin position="20"/>
        <end position="43"/>
    </location>
</feature>
<gene>
    <name evidence="2" type="ORF">NCGR_LOCUS50569</name>
</gene>
<evidence type="ECO:0000313" key="2">
    <source>
        <dbReference type="EMBL" id="CAD6267264.1"/>
    </source>
</evidence>
<feature type="transmembrane region" description="Helical" evidence="1">
    <location>
        <begin position="55"/>
        <end position="79"/>
    </location>
</feature>
<reference evidence="2" key="1">
    <citation type="submission" date="2020-10" db="EMBL/GenBank/DDBJ databases">
        <authorList>
            <person name="Han B."/>
            <person name="Lu T."/>
            <person name="Zhao Q."/>
            <person name="Huang X."/>
            <person name="Zhao Y."/>
        </authorList>
    </citation>
    <scope>NUCLEOTIDE SEQUENCE</scope>
</reference>
<dbReference type="Proteomes" id="UP000604825">
    <property type="component" value="Unassembled WGS sequence"/>
</dbReference>
<name>A0A811RBD0_9POAL</name>
<comment type="caution">
    <text evidence="2">The sequence shown here is derived from an EMBL/GenBank/DDBJ whole genome shotgun (WGS) entry which is preliminary data.</text>
</comment>
<dbReference type="Pfam" id="PF12442">
    <property type="entry name" value="DUF3681"/>
    <property type="match status" value="1"/>
</dbReference>
<sequence length="120" mass="12646">MAIPAVRLTELMSEASENAAKLPVALISCGVALAAAALSLLIFKVPGGILLRLHGSAPVLLFYGSLVAVATFGLVEASFGYWLRPRDHDDWRAVVGKAMLWFSILPLVFVVALGGAVSLK</sequence>
<dbReference type="PANTHER" id="PTHR33530:SF12">
    <property type="entry name" value="MAJOR FACILITATOR SUPERFAMILY (MFS) PROFILE DOMAIN-CONTAINING PROTEIN"/>
    <property type="match status" value="1"/>
</dbReference>
<dbReference type="AlphaFoldDB" id="A0A811RBD0"/>
<dbReference type="OrthoDB" id="691733at2759"/>
<keyword evidence="1" id="KW-1133">Transmembrane helix</keyword>
<dbReference type="InterPro" id="IPR022149">
    <property type="entry name" value="DUF3681"/>
</dbReference>
<keyword evidence="1" id="KW-0472">Membrane</keyword>